<reference evidence="3 4" key="1">
    <citation type="journal article" date="2018" name="Int. J. Food Microbiol.">
        <title>Growth of Carnobacterium spp. isolated from chilled vacuum-packaged meat under relevant acidic conditions.</title>
        <authorList>
            <person name="Zhang P."/>
            <person name="Badoni M."/>
            <person name="Ganzle M."/>
            <person name="Yang X."/>
        </authorList>
    </citation>
    <scope>NUCLEOTIDE SEQUENCE [LARGE SCALE GENOMIC DNA]</scope>
    <source>
        <strain evidence="3 4">B2</strain>
    </source>
</reference>
<name>A0A5F0MSV8_CARDV</name>
<dbReference type="PROSITE" id="PS51257">
    <property type="entry name" value="PROKAR_LIPOPROTEIN"/>
    <property type="match status" value="1"/>
</dbReference>
<evidence type="ECO:0000259" key="2">
    <source>
        <dbReference type="Pfam" id="PF04069"/>
    </source>
</evidence>
<organism evidence="3 4">
    <name type="scientific">Carnobacterium divergens</name>
    <name type="common">Lactobacillus divergens</name>
    <dbReference type="NCBI Taxonomy" id="2748"/>
    <lineage>
        <taxon>Bacteria</taxon>
        <taxon>Bacillati</taxon>
        <taxon>Bacillota</taxon>
        <taxon>Bacilli</taxon>
        <taxon>Lactobacillales</taxon>
        <taxon>Carnobacteriaceae</taxon>
        <taxon>Carnobacterium</taxon>
    </lineage>
</organism>
<dbReference type="RefSeq" id="WP_109842364.1">
    <property type="nucleotide sequence ID" value="NZ_JAMXLU010000003.1"/>
</dbReference>
<protein>
    <submittedName>
        <fullName evidence="3">Osmoprotectant ABC transporter substrate-binding protein</fullName>
    </submittedName>
</protein>
<dbReference type="Pfam" id="PF04069">
    <property type="entry name" value="OpuAC"/>
    <property type="match status" value="1"/>
</dbReference>
<gene>
    <name evidence="3" type="ORF">CKN69_10930</name>
</gene>
<evidence type="ECO:0000313" key="4">
    <source>
        <dbReference type="Proteomes" id="UP000297938"/>
    </source>
</evidence>
<dbReference type="SUPFAM" id="SSF53850">
    <property type="entry name" value="Periplasmic binding protein-like II"/>
    <property type="match status" value="1"/>
</dbReference>
<dbReference type="InterPro" id="IPR007210">
    <property type="entry name" value="ABC_Gly_betaine_transp_sub-bd"/>
</dbReference>
<feature type="chain" id="PRO_5044406142" evidence="1">
    <location>
        <begin position="22"/>
        <end position="307"/>
    </location>
</feature>
<comment type="caution">
    <text evidence="3">The sequence shown here is derived from an EMBL/GenBank/DDBJ whole genome shotgun (WGS) entry which is preliminary data.</text>
</comment>
<feature type="signal peptide" evidence="1">
    <location>
        <begin position="1"/>
        <end position="21"/>
    </location>
</feature>
<sequence>MRKFKNIVALFLVALVLSSCSLPGLGGDAGKDAITVTGGVTTETQILAGIVKGMVEHYTDQPVQVINNLGSTTINHQAMINGDANISAARYTGTDLTSTLQMTAEKDPKKAMDIVVKEFEERYKQKYYPSYGFANTYAFMVTKETAEKYQLKKISDFKKVADQLNAGVDSSWLEKEGDGYRAFKEDYGFDFKRVYPMQIGLVYDALAAGKMDAVLGYSTDGRIASYDLVVLEDDLKFFPPYDASPVATDAILKAYPKLNGILKKLEGKIDTKTMQQLNYKADNDLIEPEVVAQDFLKEHDYFSKGDN</sequence>
<dbReference type="AlphaFoldDB" id="A0A5F0MSV8"/>
<dbReference type="CDD" id="cd13608">
    <property type="entry name" value="PBP2_OpuCC_like"/>
    <property type="match status" value="1"/>
</dbReference>
<dbReference type="GO" id="GO:0043190">
    <property type="term" value="C:ATP-binding cassette (ABC) transporter complex"/>
    <property type="evidence" value="ECO:0007669"/>
    <property type="project" value="InterPro"/>
</dbReference>
<evidence type="ECO:0000313" key="3">
    <source>
        <dbReference type="EMBL" id="TFJ25266.1"/>
    </source>
</evidence>
<feature type="domain" description="ABC-type glycine betaine transport system substrate-binding" evidence="2">
    <location>
        <begin position="34"/>
        <end position="298"/>
    </location>
</feature>
<proteinExistence type="predicted"/>
<dbReference type="Gene3D" id="3.40.190.120">
    <property type="entry name" value="Osmoprotection protein (prox), domain 2"/>
    <property type="match status" value="1"/>
</dbReference>
<dbReference type="Gene3D" id="3.40.190.10">
    <property type="entry name" value="Periplasmic binding protein-like II"/>
    <property type="match status" value="1"/>
</dbReference>
<accession>A0A5F0MSV8</accession>
<dbReference type="GO" id="GO:0022857">
    <property type="term" value="F:transmembrane transporter activity"/>
    <property type="evidence" value="ECO:0007669"/>
    <property type="project" value="InterPro"/>
</dbReference>
<dbReference type="Proteomes" id="UP000297938">
    <property type="component" value="Unassembled WGS sequence"/>
</dbReference>
<keyword evidence="1" id="KW-0732">Signal</keyword>
<evidence type="ECO:0000256" key="1">
    <source>
        <dbReference type="SAM" id="SignalP"/>
    </source>
</evidence>
<dbReference type="EMBL" id="NRPP01000017">
    <property type="protein sequence ID" value="TFJ25266.1"/>
    <property type="molecule type" value="Genomic_DNA"/>
</dbReference>